<reference evidence="4 5" key="1">
    <citation type="journal article" date="2017" name="BMC Genomics">
        <title>Genome sequencing of 39 Akkermansia muciniphila isolates reveals its population structure, genomic and functional diverisity, and global distribution in mammalian gut microbiotas.</title>
        <authorList>
            <person name="Guo X."/>
            <person name="Li S."/>
            <person name="Zhang J."/>
            <person name="Wu F."/>
            <person name="Li X."/>
            <person name="Wu D."/>
            <person name="Zhang M."/>
            <person name="Ou Z."/>
            <person name="Jie Z."/>
            <person name="Yan Q."/>
            <person name="Li P."/>
            <person name="Yi J."/>
            <person name="Peng Y."/>
        </authorList>
    </citation>
    <scope>NUCLEOTIDE SEQUENCE [LARGE SCALE GENOMIC DNA]</scope>
    <source>
        <strain evidence="3 5">GP28</strain>
        <strain evidence="2 4">GP43</strain>
    </source>
</reference>
<evidence type="ECO:0000313" key="2">
    <source>
        <dbReference type="EMBL" id="PNC57925.1"/>
    </source>
</evidence>
<evidence type="ECO:0000313" key="5">
    <source>
        <dbReference type="Proteomes" id="UP000236075"/>
    </source>
</evidence>
<organism evidence="2 4">
    <name type="scientific">Akkermansia muciniphila</name>
    <dbReference type="NCBI Taxonomy" id="239935"/>
    <lineage>
        <taxon>Bacteria</taxon>
        <taxon>Pseudomonadati</taxon>
        <taxon>Verrucomicrobiota</taxon>
        <taxon>Verrucomicrobiia</taxon>
        <taxon>Verrucomicrobiales</taxon>
        <taxon>Akkermansiaceae</taxon>
        <taxon>Akkermansia</taxon>
    </lineage>
</organism>
<name>A0AAP8NNF9_9BACT</name>
<sequence length="74" mass="7788">MPASARSVFILSVPSGTDKKKHKGARPSPLPAGMKAVTVPVRRNKNNLPTAKPLPFPAKALSTASHYGRKTGTP</sequence>
<dbReference type="EMBL" id="PJKN01000001">
    <property type="protein sequence ID" value="PNC57925.1"/>
    <property type="molecule type" value="Genomic_DNA"/>
</dbReference>
<dbReference type="EMBL" id="PJLB01000005">
    <property type="protein sequence ID" value="PND04055.1"/>
    <property type="molecule type" value="Genomic_DNA"/>
</dbReference>
<comment type="caution">
    <text evidence="2">The sequence shown here is derived from an EMBL/GenBank/DDBJ whole genome shotgun (WGS) entry which is preliminary data.</text>
</comment>
<proteinExistence type="predicted"/>
<feature type="region of interest" description="Disordered" evidence="1">
    <location>
        <begin position="1"/>
        <end position="74"/>
    </location>
</feature>
<evidence type="ECO:0000313" key="3">
    <source>
        <dbReference type="EMBL" id="PND04055.1"/>
    </source>
</evidence>
<protein>
    <submittedName>
        <fullName evidence="2">Uncharacterized protein</fullName>
    </submittedName>
</protein>
<dbReference type="AlphaFoldDB" id="A0AAP8NNF9"/>
<accession>A0AAP8NNF9</accession>
<dbReference type="Proteomes" id="UP000235914">
    <property type="component" value="Unassembled WGS sequence"/>
</dbReference>
<evidence type="ECO:0000256" key="1">
    <source>
        <dbReference type="SAM" id="MobiDB-lite"/>
    </source>
</evidence>
<gene>
    <name evidence="3" type="ORF">CXT95_04595</name>
    <name evidence="2" type="ORF">CXU09_02375</name>
</gene>
<evidence type="ECO:0000313" key="4">
    <source>
        <dbReference type="Proteomes" id="UP000235914"/>
    </source>
</evidence>
<dbReference type="Proteomes" id="UP000236075">
    <property type="component" value="Unassembled WGS sequence"/>
</dbReference>